<dbReference type="EMBL" id="LR798308">
    <property type="protein sequence ID" value="CAB5222465.1"/>
    <property type="molecule type" value="Genomic_DNA"/>
</dbReference>
<proteinExistence type="predicted"/>
<evidence type="ECO:0000313" key="1">
    <source>
        <dbReference type="EMBL" id="CAB5222465.1"/>
    </source>
</evidence>
<accession>A0A6J7WZX3</accession>
<gene>
    <name evidence="1" type="ORF">UFOVP366_3</name>
</gene>
<reference evidence="1" key="1">
    <citation type="submission" date="2020-05" db="EMBL/GenBank/DDBJ databases">
        <authorList>
            <person name="Chiriac C."/>
            <person name="Salcher M."/>
            <person name="Ghai R."/>
            <person name="Kavagutti S V."/>
        </authorList>
    </citation>
    <scope>NUCLEOTIDE SEQUENCE</scope>
</reference>
<organism evidence="1">
    <name type="scientific">uncultured Caudovirales phage</name>
    <dbReference type="NCBI Taxonomy" id="2100421"/>
    <lineage>
        <taxon>Viruses</taxon>
        <taxon>Duplodnaviria</taxon>
        <taxon>Heunggongvirae</taxon>
        <taxon>Uroviricota</taxon>
        <taxon>Caudoviricetes</taxon>
        <taxon>Peduoviridae</taxon>
        <taxon>Maltschvirus</taxon>
        <taxon>Maltschvirus maltsch</taxon>
    </lineage>
</organism>
<sequence>MKDQEDQNYEDYENAEELFYVSIGDRSAGVSVRTGSDGRGFLWCTDYVANDWLEVFPTLAMALGRFAALVACSRNDWAFGFAVDSEKFVSEWSGFESKNLM</sequence>
<protein>
    <submittedName>
        <fullName evidence="1">Uncharacterized protein</fullName>
    </submittedName>
</protein>
<name>A0A6J7WZX3_9CAUD</name>